<protein>
    <submittedName>
        <fullName evidence="1">Uncharacterized protein</fullName>
    </submittedName>
</protein>
<proteinExistence type="predicted"/>
<gene>
    <name evidence="1" type="ORF">HPB49_022042</name>
</gene>
<dbReference type="EMBL" id="CM023470">
    <property type="protein sequence ID" value="KAH7981145.1"/>
    <property type="molecule type" value="Genomic_DNA"/>
</dbReference>
<reference evidence="1" key="1">
    <citation type="submission" date="2020-05" db="EMBL/GenBank/DDBJ databases">
        <title>Large-scale comparative analyses of tick genomes elucidate their genetic diversity and vector capacities.</title>
        <authorList>
            <person name="Jia N."/>
            <person name="Wang J."/>
            <person name="Shi W."/>
            <person name="Du L."/>
            <person name="Sun Y."/>
            <person name="Zhan W."/>
            <person name="Jiang J."/>
            <person name="Wang Q."/>
            <person name="Zhang B."/>
            <person name="Ji P."/>
            <person name="Sakyi L.B."/>
            <person name="Cui X."/>
            <person name="Yuan T."/>
            <person name="Jiang B."/>
            <person name="Yang W."/>
            <person name="Lam T.T.-Y."/>
            <person name="Chang Q."/>
            <person name="Ding S."/>
            <person name="Wang X."/>
            <person name="Zhu J."/>
            <person name="Ruan X."/>
            <person name="Zhao L."/>
            <person name="Wei J."/>
            <person name="Que T."/>
            <person name="Du C."/>
            <person name="Cheng J."/>
            <person name="Dai P."/>
            <person name="Han X."/>
            <person name="Huang E."/>
            <person name="Gao Y."/>
            <person name="Liu J."/>
            <person name="Shao H."/>
            <person name="Ye R."/>
            <person name="Li L."/>
            <person name="Wei W."/>
            <person name="Wang X."/>
            <person name="Wang C."/>
            <person name="Yang T."/>
            <person name="Huo Q."/>
            <person name="Li W."/>
            <person name="Guo W."/>
            <person name="Chen H."/>
            <person name="Zhou L."/>
            <person name="Ni X."/>
            <person name="Tian J."/>
            <person name="Zhou Y."/>
            <person name="Sheng Y."/>
            <person name="Liu T."/>
            <person name="Pan Y."/>
            <person name="Xia L."/>
            <person name="Li J."/>
            <person name="Zhao F."/>
            <person name="Cao W."/>
        </authorList>
    </citation>
    <scope>NUCLEOTIDE SEQUENCE</scope>
    <source>
        <strain evidence="1">Dsil-2018</strain>
    </source>
</reference>
<name>A0ACB8E3E8_DERSI</name>
<dbReference type="Proteomes" id="UP000821865">
    <property type="component" value="Chromosome 1"/>
</dbReference>
<organism evidence="1 2">
    <name type="scientific">Dermacentor silvarum</name>
    <name type="common">Tick</name>
    <dbReference type="NCBI Taxonomy" id="543639"/>
    <lineage>
        <taxon>Eukaryota</taxon>
        <taxon>Metazoa</taxon>
        <taxon>Ecdysozoa</taxon>
        <taxon>Arthropoda</taxon>
        <taxon>Chelicerata</taxon>
        <taxon>Arachnida</taxon>
        <taxon>Acari</taxon>
        <taxon>Parasitiformes</taxon>
        <taxon>Ixodida</taxon>
        <taxon>Ixodoidea</taxon>
        <taxon>Ixodidae</taxon>
        <taxon>Rhipicephalinae</taxon>
        <taxon>Dermacentor</taxon>
    </lineage>
</organism>
<comment type="caution">
    <text evidence="1">The sequence shown here is derived from an EMBL/GenBank/DDBJ whole genome shotgun (WGS) entry which is preliminary data.</text>
</comment>
<evidence type="ECO:0000313" key="2">
    <source>
        <dbReference type="Proteomes" id="UP000821865"/>
    </source>
</evidence>
<keyword evidence="2" id="KW-1185">Reference proteome</keyword>
<accession>A0ACB8E3E8</accession>
<evidence type="ECO:0000313" key="1">
    <source>
        <dbReference type="EMBL" id="KAH7981145.1"/>
    </source>
</evidence>
<sequence length="178" mass="20625">MLAAAIASANETRRISRNSPKPSNEQFLHIVEDEAPWIKYSVTVKPDLVVTFHFMKSLTTKLASILHVPPTAKSKRELDEFRDGVQKGDSQLESTTEKSEEMLKAISVLLDKLSDTTEERICTLQFIREQLKLLPMSKVRRRYSAEFMVFRYLFFTISPHAYIYKYVRECHLATPHDD</sequence>